<dbReference type="RefSeq" id="WP_171421254.1">
    <property type="nucleotide sequence ID" value="NZ_JABFJW010000420.1"/>
</dbReference>
<proteinExistence type="predicted"/>
<sequence length="283" mass="29507">MGVDGIGRGGARPVVSTDASQNARPVVSPRPQTNANPVGDFFKDTFDKAKSPGGVIGGIIGGVLGGPVGGIIGGQVGGAIGDAIQASKDAAKLKETKDVLKNSPTGAAAVKYMEDHNIPVEFADGGGSYWDGNKIVIDRSQDPQEAALTLVHEINHAKATIDGPRADVQNQTRDDYVSTLLNEETRGTVDSIRAKNELVAAGDNVTATFPLEAEYNAASKKAIDEAKAKDPSLTETQLREIGDKAGYDAVLNGFKTGAVVTSTNGQNYPDYYGQGWDAAHPSR</sequence>
<name>A0A7Y4NHJ9_9BACT</name>
<evidence type="ECO:0008006" key="4">
    <source>
        <dbReference type="Google" id="ProtNLM"/>
    </source>
</evidence>
<dbReference type="EMBL" id="JABFJW010000420">
    <property type="protein sequence ID" value="NOK14139.1"/>
    <property type="molecule type" value="Genomic_DNA"/>
</dbReference>
<reference evidence="2 3" key="1">
    <citation type="submission" date="2020-05" db="EMBL/GenBank/DDBJ databases">
        <authorList>
            <person name="Whitworth D."/>
        </authorList>
    </citation>
    <scope>NUCLEOTIDE SEQUENCE [LARGE SCALE GENOMIC DNA]</scope>
    <source>
        <strain evidence="2 3">CA046A</strain>
    </source>
</reference>
<organism evidence="2 3">
    <name type="scientific">Corallococcus exercitus</name>
    <dbReference type="NCBI Taxonomy" id="2316736"/>
    <lineage>
        <taxon>Bacteria</taxon>
        <taxon>Pseudomonadati</taxon>
        <taxon>Myxococcota</taxon>
        <taxon>Myxococcia</taxon>
        <taxon>Myxococcales</taxon>
        <taxon>Cystobacterineae</taxon>
        <taxon>Myxococcaceae</taxon>
        <taxon>Corallococcus</taxon>
    </lineage>
</organism>
<comment type="caution">
    <text evidence="2">The sequence shown here is derived from an EMBL/GenBank/DDBJ whole genome shotgun (WGS) entry which is preliminary data.</text>
</comment>
<dbReference type="Proteomes" id="UP000528460">
    <property type="component" value="Unassembled WGS sequence"/>
</dbReference>
<evidence type="ECO:0000313" key="2">
    <source>
        <dbReference type="EMBL" id="NOK14139.1"/>
    </source>
</evidence>
<protein>
    <recommendedName>
        <fullName evidence="4">Glycine zipper domain-containing protein</fullName>
    </recommendedName>
</protein>
<evidence type="ECO:0000256" key="1">
    <source>
        <dbReference type="SAM" id="MobiDB-lite"/>
    </source>
</evidence>
<feature type="compositionally biased region" description="Gly residues" evidence="1">
    <location>
        <begin position="1"/>
        <end position="10"/>
    </location>
</feature>
<feature type="region of interest" description="Disordered" evidence="1">
    <location>
        <begin position="1"/>
        <end position="37"/>
    </location>
</feature>
<gene>
    <name evidence="2" type="ORF">HNS30_34365</name>
</gene>
<evidence type="ECO:0000313" key="3">
    <source>
        <dbReference type="Proteomes" id="UP000528460"/>
    </source>
</evidence>
<dbReference type="AlphaFoldDB" id="A0A7Y4NHJ9"/>
<accession>A0A7Y4NHJ9</accession>